<feature type="non-terminal residue" evidence="1">
    <location>
        <position position="1"/>
    </location>
</feature>
<feature type="non-terminal residue" evidence="1">
    <location>
        <position position="60"/>
    </location>
</feature>
<comment type="caution">
    <text evidence="1">The sequence shown here is derived from an EMBL/GenBank/DDBJ whole genome shotgun (WGS) entry which is preliminary data.</text>
</comment>
<accession>A0ABD0P635</accession>
<gene>
    <name evidence="1" type="ORF">M9458_036778</name>
</gene>
<reference evidence="1 2" key="1">
    <citation type="submission" date="2024-05" db="EMBL/GenBank/DDBJ databases">
        <title>Genome sequencing and assembly of Indian major carp, Cirrhinus mrigala (Hamilton, 1822).</title>
        <authorList>
            <person name="Mohindra V."/>
            <person name="Chowdhury L.M."/>
            <person name="Lal K."/>
            <person name="Jena J.K."/>
        </authorList>
    </citation>
    <scope>NUCLEOTIDE SEQUENCE [LARGE SCALE GENOMIC DNA]</scope>
    <source>
        <strain evidence="1">CM1030</strain>
        <tissue evidence="1">Blood</tissue>
    </source>
</reference>
<dbReference type="AlphaFoldDB" id="A0ABD0P635"/>
<evidence type="ECO:0000313" key="2">
    <source>
        <dbReference type="Proteomes" id="UP001529510"/>
    </source>
</evidence>
<keyword evidence="2" id="KW-1185">Reference proteome</keyword>
<evidence type="ECO:0000313" key="1">
    <source>
        <dbReference type="EMBL" id="KAL0168556.1"/>
    </source>
</evidence>
<organism evidence="1 2">
    <name type="scientific">Cirrhinus mrigala</name>
    <name type="common">Mrigala</name>
    <dbReference type="NCBI Taxonomy" id="683832"/>
    <lineage>
        <taxon>Eukaryota</taxon>
        <taxon>Metazoa</taxon>
        <taxon>Chordata</taxon>
        <taxon>Craniata</taxon>
        <taxon>Vertebrata</taxon>
        <taxon>Euteleostomi</taxon>
        <taxon>Actinopterygii</taxon>
        <taxon>Neopterygii</taxon>
        <taxon>Teleostei</taxon>
        <taxon>Ostariophysi</taxon>
        <taxon>Cypriniformes</taxon>
        <taxon>Cyprinidae</taxon>
        <taxon>Labeoninae</taxon>
        <taxon>Labeonini</taxon>
        <taxon>Cirrhinus</taxon>
    </lineage>
</organism>
<name>A0ABD0P635_CIRMR</name>
<dbReference type="Proteomes" id="UP001529510">
    <property type="component" value="Unassembled WGS sequence"/>
</dbReference>
<protein>
    <submittedName>
        <fullName evidence="1">Uncharacterized protein</fullName>
    </submittedName>
</protein>
<dbReference type="EMBL" id="JAMKFB020000018">
    <property type="protein sequence ID" value="KAL0168556.1"/>
    <property type="molecule type" value="Genomic_DNA"/>
</dbReference>
<proteinExistence type="predicted"/>
<sequence length="60" mass="6089">FVTMANTSPVSAGAAAASSFPLTHTSAFTRSSSCSQVQGTTHCTCEPGFTISARDNSVCT</sequence>